<evidence type="ECO:0000313" key="2">
    <source>
        <dbReference type="Proteomes" id="UP000001542"/>
    </source>
</evidence>
<dbReference type="InterPro" id="IPR005334">
    <property type="entry name" value="Tctex-1-like"/>
</dbReference>
<dbReference type="InParanoid" id="A2DRY5"/>
<dbReference type="VEuPathDB" id="TrichDB:TVAGG3_1001610"/>
<dbReference type="VEuPathDB" id="TrichDB:TVAG_447130"/>
<dbReference type="GO" id="GO:0007018">
    <property type="term" value="P:microtubule-based movement"/>
    <property type="evidence" value="ECO:0000318"/>
    <property type="project" value="GO_Central"/>
</dbReference>
<dbReference type="EMBL" id="DS113238">
    <property type="protein sequence ID" value="EAY16755.1"/>
    <property type="molecule type" value="Genomic_DNA"/>
</dbReference>
<dbReference type="CDD" id="cd21451">
    <property type="entry name" value="DLC-like_TCTEX1D"/>
    <property type="match status" value="1"/>
</dbReference>
<dbReference type="RefSeq" id="XP_001328978.1">
    <property type="nucleotide sequence ID" value="XM_001328943.1"/>
</dbReference>
<dbReference type="PANTHER" id="PTHR21255">
    <property type="entry name" value="T-COMPLEX-ASSOCIATED-TESTIS-EXPRESSED 1/ DYNEIN LIGHT CHAIN"/>
    <property type="match status" value="1"/>
</dbReference>
<accession>A2DRY5</accession>
<name>A2DRY5_TRIV3</name>
<dbReference type="AlphaFoldDB" id="A2DRY5"/>
<dbReference type="PANTHER" id="PTHR21255:SF7">
    <property type="entry name" value="DYNEIN LIGHT CHAIN TCTEX-TYPE PROTEIN 2B"/>
    <property type="match status" value="1"/>
</dbReference>
<protein>
    <recommendedName>
        <fullName evidence="3">Tctex-1 family protein</fullName>
    </recommendedName>
</protein>
<dbReference type="KEGG" id="tva:4774774"/>
<gene>
    <name evidence="1" type="ORF">TVAG_447130</name>
</gene>
<dbReference type="Proteomes" id="UP000001542">
    <property type="component" value="Unassembled WGS sequence"/>
</dbReference>
<dbReference type="InterPro" id="IPR038586">
    <property type="entry name" value="Tctex-1-like_sf"/>
</dbReference>
<dbReference type="OrthoDB" id="10260741at2759"/>
<proteinExistence type="predicted"/>
<dbReference type="GO" id="GO:0005868">
    <property type="term" value="C:cytoplasmic dynein complex"/>
    <property type="evidence" value="ECO:0000318"/>
    <property type="project" value="GO_Central"/>
</dbReference>
<dbReference type="Pfam" id="PF03645">
    <property type="entry name" value="Tctex-1"/>
    <property type="match status" value="1"/>
</dbReference>
<dbReference type="GO" id="GO:0045505">
    <property type="term" value="F:dynein intermediate chain binding"/>
    <property type="evidence" value="ECO:0000318"/>
    <property type="project" value="GO_Central"/>
</dbReference>
<dbReference type="Gene3D" id="3.30.1140.40">
    <property type="entry name" value="Tctex-1"/>
    <property type="match status" value="1"/>
</dbReference>
<evidence type="ECO:0000313" key="1">
    <source>
        <dbReference type="EMBL" id="EAY16755.1"/>
    </source>
</evidence>
<reference evidence="1" key="2">
    <citation type="journal article" date="2007" name="Science">
        <title>Draft genome sequence of the sexually transmitted pathogen Trichomonas vaginalis.</title>
        <authorList>
            <person name="Carlton J.M."/>
            <person name="Hirt R.P."/>
            <person name="Silva J.C."/>
            <person name="Delcher A.L."/>
            <person name="Schatz M."/>
            <person name="Zhao Q."/>
            <person name="Wortman J.R."/>
            <person name="Bidwell S.L."/>
            <person name="Alsmark U.C.M."/>
            <person name="Besteiro S."/>
            <person name="Sicheritz-Ponten T."/>
            <person name="Noel C.J."/>
            <person name="Dacks J.B."/>
            <person name="Foster P.G."/>
            <person name="Simillion C."/>
            <person name="Van de Peer Y."/>
            <person name="Miranda-Saavedra D."/>
            <person name="Barton G.J."/>
            <person name="Westrop G.D."/>
            <person name="Mueller S."/>
            <person name="Dessi D."/>
            <person name="Fiori P.L."/>
            <person name="Ren Q."/>
            <person name="Paulsen I."/>
            <person name="Zhang H."/>
            <person name="Bastida-Corcuera F.D."/>
            <person name="Simoes-Barbosa A."/>
            <person name="Brown M.T."/>
            <person name="Hayes R.D."/>
            <person name="Mukherjee M."/>
            <person name="Okumura C.Y."/>
            <person name="Schneider R."/>
            <person name="Smith A.J."/>
            <person name="Vanacova S."/>
            <person name="Villalvazo M."/>
            <person name="Haas B.J."/>
            <person name="Pertea M."/>
            <person name="Feldblyum T.V."/>
            <person name="Utterback T.R."/>
            <person name="Shu C.L."/>
            <person name="Osoegawa K."/>
            <person name="de Jong P.J."/>
            <person name="Hrdy I."/>
            <person name="Horvathova L."/>
            <person name="Zubacova Z."/>
            <person name="Dolezal P."/>
            <person name="Malik S.B."/>
            <person name="Logsdon J.M. Jr."/>
            <person name="Henze K."/>
            <person name="Gupta A."/>
            <person name="Wang C.C."/>
            <person name="Dunne R.L."/>
            <person name="Upcroft J.A."/>
            <person name="Upcroft P."/>
            <person name="White O."/>
            <person name="Salzberg S.L."/>
            <person name="Tang P."/>
            <person name="Chiu C.-H."/>
            <person name="Lee Y.-S."/>
            <person name="Embley T.M."/>
            <person name="Coombs G.H."/>
            <person name="Mottram J.C."/>
            <person name="Tachezy J."/>
            <person name="Fraser-Liggett C.M."/>
            <person name="Johnson P.J."/>
        </authorList>
    </citation>
    <scope>NUCLEOTIDE SEQUENCE [LARGE SCALE GENOMIC DNA]</scope>
    <source>
        <strain evidence="1">G3</strain>
    </source>
</reference>
<sequence length="148" mass="16657">MASKDSKEQPPAPPIENTYLLPSQVFPVTAVRRVIEKLMLETFPEDKGKGKDVIKGPTYESFGDVTNFLRPLTTKFKDALEQPGVLCPENVKSRFKFVVQLTISEKIGQALYMGSACLWDMEHDNYVTYTVERPTFTANATVYGCLLE</sequence>
<organism evidence="1 2">
    <name type="scientific">Trichomonas vaginalis (strain ATCC PRA-98 / G3)</name>
    <dbReference type="NCBI Taxonomy" id="412133"/>
    <lineage>
        <taxon>Eukaryota</taxon>
        <taxon>Metamonada</taxon>
        <taxon>Parabasalia</taxon>
        <taxon>Trichomonadida</taxon>
        <taxon>Trichomonadidae</taxon>
        <taxon>Trichomonas</taxon>
    </lineage>
</organism>
<reference evidence="1" key="1">
    <citation type="submission" date="2006-10" db="EMBL/GenBank/DDBJ databases">
        <authorList>
            <person name="Amadeo P."/>
            <person name="Zhao Q."/>
            <person name="Wortman J."/>
            <person name="Fraser-Liggett C."/>
            <person name="Carlton J."/>
        </authorList>
    </citation>
    <scope>NUCLEOTIDE SEQUENCE</scope>
    <source>
        <strain evidence="1">G3</strain>
    </source>
</reference>
<dbReference type="GO" id="GO:0005737">
    <property type="term" value="C:cytoplasm"/>
    <property type="evidence" value="ECO:0000318"/>
    <property type="project" value="GO_Central"/>
</dbReference>
<dbReference type="STRING" id="5722.A2DRY5"/>
<keyword evidence="2" id="KW-1185">Reference proteome</keyword>
<evidence type="ECO:0008006" key="3">
    <source>
        <dbReference type="Google" id="ProtNLM"/>
    </source>
</evidence>
<dbReference type="SMR" id="A2DRY5"/>